<organism evidence="1 2">
    <name type="scientific">Tritrichomonas musculus</name>
    <dbReference type="NCBI Taxonomy" id="1915356"/>
    <lineage>
        <taxon>Eukaryota</taxon>
        <taxon>Metamonada</taxon>
        <taxon>Parabasalia</taxon>
        <taxon>Tritrichomonadida</taxon>
        <taxon>Tritrichomonadidae</taxon>
        <taxon>Tritrichomonas</taxon>
    </lineage>
</organism>
<evidence type="ECO:0008006" key="3">
    <source>
        <dbReference type="Google" id="ProtNLM"/>
    </source>
</evidence>
<dbReference type="Proteomes" id="UP001470230">
    <property type="component" value="Unassembled WGS sequence"/>
</dbReference>
<protein>
    <recommendedName>
        <fullName evidence="3">SWIM-type domain-containing protein</fullName>
    </recommendedName>
</protein>
<evidence type="ECO:0000313" key="2">
    <source>
        <dbReference type="Proteomes" id="UP001470230"/>
    </source>
</evidence>
<gene>
    <name evidence="1" type="ORF">M9Y10_008905</name>
</gene>
<dbReference type="EMBL" id="JAPFFF010000014">
    <property type="protein sequence ID" value="KAK8870992.1"/>
    <property type="molecule type" value="Genomic_DNA"/>
</dbReference>
<name>A0ABR2J069_9EUKA</name>
<proteinExistence type="predicted"/>
<evidence type="ECO:0000313" key="1">
    <source>
        <dbReference type="EMBL" id="KAK8870992.1"/>
    </source>
</evidence>
<sequence length="305" mass="35500">MNSSDSLAIGESAQGKALKKAANDQDMFHICCLRHLLVSLGRNIYSYQVGNLVKATSNNEYQELKRLSEERWSSITEPTEKNQINKDAKKIGLVFTDGKIQIFDNARWIEVSMQYRPVFRMPSCTNQLESCHWHLNAKTPRKNLFWSSMSRIVDQILKKVHSFNEHYYHNFRRYKNKVKSIVKNTPQEIMITRIQKYNTDPVTENCECGESALFYAMLNILPCSHLYYRGVAFPKVNPASLKIENVVKGEVFFEYNIQDSIRTNAIPNYYSRAQEYGHSKNLDEITLFVKEKLPFTETPIHFIFG</sequence>
<keyword evidence="2" id="KW-1185">Reference proteome</keyword>
<reference evidence="1 2" key="1">
    <citation type="submission" date="2024-04" db="EMBL/GenBank/DDBJ databases">
        <title>Tritrichomonas musculus Genome.</title>
        <authorList>
            <person name="Alves-Ferreira E."/>
            <person name="Grigg M."/>
            <person name="Lorenzi H."/>
            <person name="Galac M."/>
        </authorList>
    </citation>
    <scope>NUCLEOTIDE SEQUENCE [LARGE SCALE GENOMIC DNA]</scope>
    <source>
        <strain evidence="1 2">EAF2021</strain>
    </source>
</reference>
<accession>A0ABR2J069</accession>
<comment type="caution">
    <text evidence="1">The sequence shown here is derived from an EMBL/GenBank/DDBJ whole genome shotgun (WGS) entry which is preliminary data.</text>
</comment>